<accession>A0A9N9ZZX9</accession>
<dbReference type="EMBL" id="OU963862">
    <property type="protein sequence ID" value="CAH0381197.1"/>
    <property type="molecule type" value="Genomic_DNA"/>
</dbReference>
<dbReference type="Proteomes" id="UP001152759">
    <property type="component" value="Chromosome 1"/>
</dbReference>
<sequence>MLTEKEALYVTEFLTALPEHSVQSVAHTVSGGMLDPENKGAAIKIIIQHSENPEKILSRKLISKQYLFSYLHWRNVSVSQSLNKNALVQKILTLWQDTPYQSRAPMPENYQASYTQNGSSQALSGQNDQQGSVSYTALGSMNSDNRYHQNAEVTGLYHNQSCGNNAVVSNSFSNSSSGVDYNLVLRNENTVSNTINQNSVGNTSHPANQFSVEELALKFSEWFYGLVNKTEYISSNPSESDLGPQHFWQDASIQISLHSECEVSSHTAMSGVEVSELILNIKTQHNLFFNPNLSHDGVRGKSERHGMAVIVACGTLHRGVGQFVGVFEQMFYLLRDPLCSNNWKIKHSQLILRSRNMNALEPPPTLNDSELAHSLQMKALT</sequence>
<dbReference type="InterPro" id="IPR026698">
    <property type="entry name" value="UPF_C3orf38"/>
</dbReference>
<keyword evidence="3" id="KW-1185">Reference proteome</keyword>
<evidence type="ECO:0000256" key="1">
    <source>
        <dbReference type="SAM" id="MobiDB-lite"/>
    </source>
</evidence>
<protein>
    <recommendedName>
        <fullName evidence="4">NTF2 domain-containing protein</fullName>
    </recommendedName>
</protein>
<organism evidence="2 3">
    <name type="scientific">Bemisia tabaci</name>
    <name type="common">Sweetpotato whitefly</name>
    <name type="synonym">Aleurodes tabaci</name>
    <dbReference type="NCBI Taxonomy" id="7038"/>
    <lineage>
        <taxon>Eukaryota</taxon>
        <taxon>Metazoa</taxon>
        <taxon>Ecdysozoa</taxon>
        <taxon>Arthropoda</taxon>
        <taxon>Hexapoda</taxon>
        <taxon>Insecta</taxon>
        <taxon>Pterygota</taxon>
        <taxon>Neoptera</taxon>
        <taxon>Paraneoptera</taxon>
        <taxon>Hemiptera</taxon>
        <taxon>Sternorrhyncha</taxon>
        <taxon>Aleyrodoidea</taxon>
        <taxon>Aleyrodidae</taxon>
        <taxon>Aleyrodinae</taxon>
        <taxon>Bemisia</taxon>
    </lineage>
</organism>
<feature type="region of interest" description="Disordered" evidence="1">
    <location>
        <begin position="110"/>
        <end position="135"/>
    </location>
</feature>
<gene>
    <name evidence="2" type="ORF">BEMITA_LOCUS869</name>
</gene>
<evidence type="ECO:0000313" key="3">
    <source>
        <dbReference type="Proteomes" id="UP001152759"/>
    </source>
</evidence>
<evidence type="ECO:0008006" key="4">
    <source>
        <dbReference type="Google" id="ProtNLM"/>
    </source>
</evidence>
<dbReference type="AlphaFoldDB" id="A0A9N9ZZX9"/>
<dbReference type="PANTHER" id="PTHR21084">
    <property type="entry name" value="DENSE INCISORS"/>
    <property type="match status" value="1"/>
</dbReference>
<dbReference type="Pfam" id="PF15008">
    <property type="entry name" value="DUF4518"/>
    <property type="match status" value="1"/>
</dbReference>
<proteinExistence type="predicted"/>
<evidence type="ECO:0000313" key="2">
    <source>
        <dbReference type="EMBL" id="CAH0381197.1"/>
    </source>
</evidence>
<name>A0A9N9ZZX9_BEMTA</name>
<reference evidence="2" key="1">
    <citation type="submission" date="2021-12" db="EMBL/GenBank/DDBJ databases">
        <authorList>
            <person name="King R."/>
        </authorList>
    </citation>
    <scope>NUCLEOTIDE SEQUENCE</scope>
</reference>
<dbReference type="PANTHER" id="PTHR21084:SF1">
    <property type="entry name" value="DENSE INCISORS"/>
    <property type="match status" value="1"/>
</dbReference>